<comment type="similarity">
    <text evidence="1">Belongs to the metallo-beta-lactamase superfamily. Class-B beta-lactamase family.</text>
</comment>
<evidence type="ECO:0000259" key="2">
    <source>
        <dbReference type="SMART" id="SM00849"/>
    </source>
</evidence>
<dbReference type="AlphaFoldDB" id="Q1YFV7"/>
<evidence type="ECO:0000256" key="1">
    <source>
        <dbReference type="ARBA" id="ARBA00005250"/>
    </source>
</evidence>
<dbReference type="Proteomes" id="UP000000321">
    <property type="component" value="Unassembled WGS sequence"/>
</dbReference>
<dbReference type="HOGENOM" id="CLU_056342_0_0_5"/>
<comment type="caution">
    <text evidence="3">The sequence shown here is derived from an EMBL/GenBank/DDBJ whole genome shotgun (WGS) entry which is preliminary data.</text>
</comment>
<reference evidence="3 4" key="1">
    <citation type="journal article" date="2008" name="Appl. Environ. Microbiol.">
        <title>Genomic insights into Mn(II) oxidation by the marine alphaproteobacterium Aurantimonas sp. strain SI85-9A1.</title>
        <authorList>
            <person name="Dick G.J."/>
            <person name="Podell S."/>
            <person name="Johnson H.A."/>
            <person name="Rivera-Espinoza Y."/>
            <person name="Bernier-Latmani R."/>
            <person name="McCarthy J.K."/>
            <person name="Torpey J.W."/>
            <person name="Clement B.G."/>
            <person name="Gaasterland T."/>
            <person name="Tebo B.M."/>
        </authorList>
    </citation>
    <scope>NUCLEOTIDE SEQUENCE [LARGE SCALE GENOMIC DNA]</scope>
    <source>
        <strain evidence="3 4">SI85-9A1</strain>
    </source>
</reference>
<dbReference type="PANTHER" id="PTHR42951">
    <property type="entry name" value="METALLO-BETA-LACTAMASE DOMAIN-CONTAINING"/>
    <property type="match status" value="1"/>
</dbReference>
<evidence type="ECO:0000313" key="3">
    <source>
        <dbReference type="EMBL" id="EAS49468.1"/>
    </source>
</evidence>
<gene>
    <name evidence="3" type="ORF">SI859A1_03071</name>
</gene>
<evidence type="ECO:0000313" key="4">
    <source>
        <dbReference type="Proteomes" id="UP000000321"/>
    </source>
</evidence>
<dbReference type="PANTHER" id="PTHR42951:SF4">
    <property type="entry name" value="ACYL-COENZYME A THIOESTERASE MBLAC2"/>
    <property type="match status" value="1"/>
</dbReference>
<name>Q1YFV7_AURMS</name>
<sequence>MPDTGMTCTLTSALRRLPTTFLAWMLCLGAALPAAGESAPGFKEIAPGIHVRAGLVAETTPDNHGAIANLGFIVGADSVAMIDSGGSVADGEAALAAIRAVTDKPVRYLINTHMHPDHVFGNQVFAATGATIVGHAKLPAALGARAEHYKLSMREQLGPEAAEAVTVTLPDETVAGTRRLDLGGRVLELRAWPTAHTDNDLTVFDEQTATLFAGDLVFMAHVPVLDGSLKGWLARIADLRDLPAERVVPGHGPASAPWPQALDAETAYLEALAADLRAAIAAGVPLAEAVESAGAGAADRWKVFDAFNARNATAGFAELEWE</sequence>
<dbReference type="InterPro" id="IPR030829">
    <property type="entry name" value="SoxH-rel_PQQ_2"/>
</dbReference>
<dbReference type="CDD" id="cd16282">
    <property type="entry name" value="metallo-hydrolase-like_MBL-fold"/>
    <property type="match status" value="1"/>
</dbReference>
<dbReference type="Pfam" id="PF00753">
    <property type="entry name" value="Lactamase_B"/>
    <property type="match status" value="1"/>
</dbReference>
<dbReference type="BioCyc" id="AURANTIMONAS:SI859A1_03071-MONOMER"/>
<dbReference type="EMBL" id="AAPJ01000005">
    <property type="protein sequence ID" value="EAS49468.1"/>
    <property type="molecule type" value="Genomic_DNA"/>
</dbReference>
<dbReference type="InterPro" id="IPR050855">
    <property type="entry name" value="NDM-1-like"/>
</dbReference>
<dbReference type="InterPro" id="IPR001279">
    <property type="entry name" value="Metallo-B-lactamas"/>
</dbReference>
<dbReference type="InterPro" id="IPR036866">
    <property type="entry name" value="RibonucZ/Hydroxyglut_hydro"/>
</dbReference>
<organism evidence="3 4">
    <name type="scientific">Aurantimonas manganoxydans (strain ATCC BAA-1229 / DSM 21871 / SI85-9A1)</name>
    <dbReference type="NCBI Taxonomy" id="287752"/>
    <lineage>
        <taxon>Bacteria</taxon>
        <taxon>Pseudomonadati</taxon>
        <taxon>Pseudomonadota</taxon>
        <taxon>Alphaproteobacteria</taxon>
        <taxon>Hyphomicrobiales</taxon>
        <taxon>Aurantimonadaceae</taxon>
        <taxon>Aurantimonas</taxon>
    </lineage>
</organism>
<proteinExistence type="inferred from homology"/>
<protein>
    <submittedName>
        <fullName evidence="3">Possible metallo-beta-lactamase superfamily protein</fullName>
    </submittedName>
</protein>
<dbReference type="Gene3D" id="3.60.15.10">
    <property type="entry name" value="Ribonuclease Z/Hydroxyacylglutathione hydrolase-like"/>
    <property type="match status" value="1"/>
</dbReference>
<dbReference type="NCBIfam" id="TIGR04559">
    <property type="entry name" value="SoxH_rel_PQQ_2"/>
    <property type="match status" value="1"/>
</dbReference>
<dbReference type="GO" id="GO:0017001">
    <property type="term" value="P:antibiotic catabolic process"/>
    <property type="evidence" value="ECO:0007669"/>
    <property type="project" value="UniProtKB-ARBA"/>
</dbReference>
<dbReference type="SUPFAM" id="SSF56281">
    <property type="entry name" value="Metallo-hydrolase/oxidoreductase"/>
    <property type="match status" value="1"/>
</dbReference>
<keyword evidence="4" id="KW-1185">Reference proteome</keyword>
<dbReference type="SMART" id="SM00849">
    <property type="entry name" value="Lactamase_B"/>
    <property type="match status" value="1"/>
</dbReference>
<feature type="domain" description="Metallo-beta-lactamase" evidence="2">
    <location>
        <begin position="67"/>
        <end position="251"/>
    </location>
</feature>
<accession>Q1YFV7</accession>